<feature type="region of interest" description="Disordered" evidence="1">
    <location>
        <begin position="1"/>
        <end position="23"/>
    </location>
</feature>
<comment type="caution">
    <text evidence="2">The sequence shown here is derived from an EMBL/GenBank/DDBJ whole genome shotgun (WGS) entry which is preliminary data.</text>
</comment>
<feature type="compositionally biased region" description="Polar residues" evidence="1">
    <location>
        <begin position="62"/>
        <end position="78"/>
    </location>
</feature>
<keyword evidence="3" id="KW-1185">Reference proteome</keyword>
<feature type="compositionally biased region" description="Basic and acidic residues" evidence="1">
    <location>
        <begin position="8"/>
        <end position="17"/>
    </location>
</feature>
<feature type="compositionally biased region" description="Basic and acidic residues" evidence="1">
    <location>
        <begin position="46"/>
        <end position="55"/>
    </location>
</feature>
<proteinExistence type="predicted"/>
<dbReference type="Proteomes" id="UP000319801">
    <property type="component" value="Unassembled WGS sequence"/>
</dbReference>
<dbReference type="AlphaFoldDB" id="A0A556V3F7"/>
<gene>
    <name evidence="2" type="ORF">Baya_12516</name>
</gene>
<accession>A0A556V3F7</accession>
<evidence type="ECO:0000313" key="2">
    <source>
        <dbReference type="EMBL" id="TST35094.1"/>
    </source>
</evidence>
<dbReference type="EMBL" id="VCAZ01000109">
    <property type="protein sequence ID" value="TST35094.1"/>
    <property type="molecule type" value="Genomic_DNA"/>
</dbReference>
<evidence type="ECO:0000313" key="3">
    <source>
        <dbReference type="Proteomes" id="UP000319801"/>
    </source>
</evidence>
<reference evidence="2 3" key="1">
    <citation type="journal article" date="2019" name="Genome Biol. Evol.">
        <title>Whole-Genome Sequencing of the Giant Devil Catfish, Bagarius yarrelli.</title>
        <authorList>
            <person name="Jiang W."/>
            <person name="Lv Y."/>
            <person name="Cheng L."/>
            <person name="Yang K."/>
            <person name="Chao B."/>
            <person name="Wang X."/>
            <person name="Li Y."/>
            <person name="Pan X."/>
            <person name="You X."/>
            <person name="Zhang Y."/>
            <person name="Yang J."/>
            <person name="Li J."/>
            <person name="Zhang X."/>
            <person name="Liu S."/>
            <person name="Sun C."/>
            <person name="Yang J."/>
            <person name="Shi Q."/>
        </authorList>
    </citation>
    <scope>NUCLEOTIDE SEQUENCE [LARGE SCALE GENOMIC DNA]</scope>
    <source>
        <strain evidence="2">JWS20170419001</strain>
        <tissue evidence="2">Muscle</tissue>
    </source>
</reference>
<evidence type="ECO:0000256" key="1">
    <source>
        <dbReference type="SAM" id="MobiDB-lite"/>
    </source>
</evidence>
<sequence>MQARLSAIRKDFDDKGQRTGFNLPDSIRPYLPFLQRVHLPETTGDEVTRDFRSQGKPETALDVNSSASSFYGQQLNTNKKSERHRRAEDE</sequence>
<name>A0A556V3F7_BAGYA</name>
<protein>
    <submittedName>
        <fullName evidence="2">Uncharacterized protein</fullName>
    </submittedName>
</protein>
<feature type="region of interest" description="Disordered" evidence="1">
    <location>
        <begin position="44"/>
        <end position="90"/>
    </location>
</feature>
<organism evidence="2 3">
    <name type="scientific">Bagarius yarrelli</name>
    <name type="common">Goonch</name>
    <name type="synonym">Bagrus yarrelli</name>
    <dbReference type="NCBI Taxonomy" id="175774"/>
    <lineage>
        <taxon>Eukaryota</taxon>
        <taxon>Metazoa</taxon>
        <taxon>Chordata</taxon>
        <taxon>Craniata</taxon>
        <taxon>Vertebrata</taxon>
        <taxon>Euteleostomi</taxon>
        <taxon>Actinopterygii</taxon>
        <taxon>Neopterygii</taxon>
        <taxon>Teleostei</taxon>
        <taxon>Ostariophysi</taxon>
        <taxon>Siluriformes</taxon>
        <taxon>Sisoridae</taxon>
        <taxon>Sisorinae</taxon>
        <taxon>Bagarius</taxon>
    </lineage>
</organism>